<protein>
    <submittedName>
        <fullName evidence="2">Small-conductance mechanosensitive channel</fullName>
    </submittedName>
</protein>
<feature type="transmembrane region" description="Helical" evidence="1">
    <location>
        <begin position="93"/>
        <end position="111"/>
    </location>
</feature>
<keyword evidence="3" id="KW-1185">Reference proteome</keyword>
<sequence length="153" mass="16319">MLSRILPARVDSRFRGHVLALWLFVPITLMMIAISLLHIFSADGGAQSVSTMPLDTYPAGAAQNVIALMSRLGLEQLLLGLIALVVLLRYRALIPLMYLVFVAHYLGYQAIAGMKPLALAGVSGASTPAIVIAAASGVGLVLSLVGKGYRRRY</sequence>
<feature type="transmembrane region" description="Helical" evidence="1">
    <location>
        <begin position="117"/>
        <end position="145"/>
    </location>
</feature>
<keyword evidence="1" id="KW-1133">Transmembrane helix</keyword>
<accession>A0ABU1W6U2</accession>
<organism evidence="2 3">
    <name type="scientific">Lysobacter niastensis</name>
    <dbReference type="NCBI Taxonomy" id="380629"/>
    <lineage>
        <taxon>Bacteria</taxon>
        <taxon>Pseudomonadati</taxon>
        <taxon>Pseudomonadota</taxon>
        <taxon>Gammaproteobacteria</taxon>
        <taxon>Lysobacterales</taxon>
        <taxon>Lysobacteraceae</taxon>
        <taxon>Lysobacter</taxon>
    </lineage>
</organism>
<evidence type="ECO:0000313" key="2">
    <source>
        <dbReference type="EMBL" id="MDR7133308.1"/>
    </source>
</evidence>
<gene>
    <name evidence="2" type="ORF">J2X06_000492</name>
</gene>
<proteinExistence type="predicted"/>
<dbReference type="Proteomes" id="UP001251524">
    <property type="component" value="Unassembled WGS sequence"/>
</dbReference>
<feature type="transmembrane region" description="Helical" evidence="1">
    <location>
        <begin position="61"/>
        <end position="86"/>
    </location>
</feature>
<comment type="caution">
    <text evidence="2">The sequence shown here is derived from an EMBL/GenBank/DDBJ whole genome shotgun (WGS) entry which is preliminary data.</text>
</comment>
<keyword evidence="1" id="KW-0812">Transmembrane</keyword>
<reference evidence="2 3" key="1">
    <citation type="submission" date="2023-07" db="EMBL/GenBank/DDBJ databases">
        <title>Sorghum-associated microbial communities from plants grown in Nebraska, USA.</title>
        <authorList>
            <person name="Schachtman D."/>
        </authorList>
    </citation>
    <scope>NUCLEOTIDE SEQUENCE [LARGE SCALE GENOMIC DNA]</scope>
    <source>
        <strain evidence="2 3">BE198</strain>
    </source>
</reference>
<evidence type="ECO:0000256" key="1">
    <source>
        <dbReference type="SAM" id="Phobius"/>
    </source>
</evidence>
<evidence type="ECO:0000313" key="3">
    <source>
        <dbReference type="Proteomes" id="UP001251524"/>
    </source>
</evidence>
<feature type="transmembrane region" description="Helical" evidence="1">
    <location>
        <begin position="21"/>
        <end position="41"/>
    </location>
</feature>
<dbReference type="EMBL" id="JAVDVY010000001">
    <property type="protein sequence ID" value="MDR7133308.1"/>
    <property type="molecule type" value="Genomic_DNA"/>
</dbReference>
<keyword evidence="1" id="KW-0472">Membrane</keyword>
<dbReference type="RefSeq" id="WP_310057816.1">
    <property type="nucleotide sequence ID" value="NZ_JAVDVY010000001.1"/>
</dbReference>
<name>A0ABU1W6U2_9GAMM</name>